<dbReference type="SUPFAM" id="SSF51120">
    <property type="entry name" value="beta-Roll"/>
    <property type="match status" value="1"/>
</dbReference>
<dbReference type="InterPro" id="IPR013858">
    <property type="entry name" value="Peptidase_M10B_C"/>
</dbReference>
<comment type="similarity">
    <text evidence="3">Belongs to the peptidase M10B family.</text>
</comment>
<keyword evidence="5" id="KW-0645">Protease</keyword>
<evidence type="ECO:0000256" key="8">
    <source>
        <dbReference type="ARBA" id="ARBA00022801"/>
    </source>
</evidence>
<dbReference type="InterPro" id="IPR010221">
    <property type="entry name" value="VCBS_dom"/>
</dbReference>
<dbReference type="GeneID" id="97667968"/>
<evidence type="ECO:0000256" key="6">
    <source>
        <dbReference type="ARBA" id="ARBA00022723"/>
    </source>
</evidence>
<dbReference type="GO" id="GO:0007156">
    <property type="term" value="P:homophilic cell adhesion via plasma membrane adhesion molecules"/>
    <property type="evidence" value="ECO:0007669"/>
    <property type="project" value="InterPro"/>
</dbReference>
<comment type="cofactor">
    <cofactor evidence="1">
        <name>Ca(2+)</name>
        <dbReference type="ChEBI" id="CHEBI:29108"/>
    </cofactor>
</comment>
<keyword evidence="8 12" id="KW-0378">Hydrolase</keyword>
<dbReference type="InterPro" id="IPR001818">
    <property type="entry name" value="Pept_M10_metallopeptidase"/>
</dbReference>
<dbReference type="NCBIfam" id="TIGR01965">
    <property type="entry name" value="VCBS_repeat"/>
    <property type="match status" value="6"/>
</dbReference>
<sequence length="1602" mass="165516">MHPAFNFGFKNGPVIPQAVFGSSVAASFKSGRWSSEISQGTPAIDPEDTDISGATSFGARWIQFLGSGPAWKSARSRKEDPTDTDVAEVEDDASGSSVEPDMSDAGNDSPLKALFDSLFDGEPDANGEGNQPARPDTNTPVAEPGGATENTGHDARSTEQAAQPGEGDSTASVFEAFAPAVGDDGIILHDQTCPCPGCGAREESSVTLNADSEAGLSSTGTTSAPSTLGDMADYLTSGYWADKGLNVSNSEGTLSHNLGTSGTDANNGVLHYNLSGFSSDSNGITEERKVLVREAFKLFEATLGIDFEETTSTNTSEVDFFFSDNSSGAWANYSYYSSGTIAASYVNVASSWSGGTSTYNDYTLQTIFHEIGHALGLGHQGNYNGSATFGVSNNFANDSWQASMMSYFSQTENTNVDASGALLQTPMSVDWMALDAIYGSQGYGVSNAFTENTTWGFNTTVTSDVSDIWAQWSSYAHKTASTIVDSGGIDTLDLSGYGNNSVINLAPSDSQSTGPSVSSIGGRTGNLTIAEGTIIENAIGGSGAETFHGNSADNTLTGNGGNDTFHDSAGNDTYLGGSGTDTAIFSGNFSDYSFAVSGSFLQVINVAVDLVEFTVEWLGFADQTVSHQSILDSLEADTNSAPDAENDSYTVGEDGLLSGQNLLANDTDADGDGLSVASVNGSSASVGSQIVLDSGALLTVNADGTFSYDQNGAFDHLDDEETATETFSYVASDGEGNSEPATVTITIEGSHDNTAPVSVDDSYTVGEDGLLSGQNLLANDTDADGDGLSVASVNGSSASVGSQIVLDSGALLTVNADGTFSYDQNGAFDHLDDEETATETFSYVASDGEGNSEPATVTITIEGSHDNTAPVSVDDSYTVGEDGLLSGQNLLANDTDADGDGLSVASVNGSSASVGSQIVLDSGALLTVNADGTFDYDQNGAFDHLGDEETATETFSYVASDGEGNSEPATVTITIEGSHDNTAPVSVDDSYTVGEDGLLSGQNLLANDTDADGDGLSVASVNGSPASVGSQIVLDSGALLTVNADGTFSYDQNGAFDHLGDEETATETFSYVASDGEGNSEPATVTITIEGSHDNTAPVSADDSYTVGEDGLLSGQNLLANDTDADGDGLSVASVNGSSASVGSQIVLDSGALLTVNADGTFDYDPNGAFDELDAGEKGADSFTYQVSDGNGGLDTATVNLTIDGETTPDEDPIPDPVPGTDKPVVIDFEGLAPGEYMGEAGFSLEGINVTTDGQLAGSLSGATSGFTISAGGSDFDLDGILLQSVTRRARVTVEAYDDGVLVGSMKVRINSKGTYELELDERFDSVDEVVVSSRRDKPFYVDNISLVTQTEGPSGGNQGPVAFDDSFATNESGVVSGNLLGNDNDPDGGEMSLQTVAGRSDGTAVLASGAIVTFASDGTFSYDPNGAFDHLSDGETATDIFVYDVADGNGGTDTAEVEITLNGEGTSPVETHIGFEGGSPCRWFDEEDEFVFTNTYVTARTRGVSEGDYAGRSYGDSLSFARADGESFDFEEATFTALGWRKATVTVEGYLDGELVGVEDFRIRANKEKTLSLSDEIFDEVDEVVVTSNYGVILDDMTLMV</sequence>
<feature type="domain" description="Cadherin" evidence="11">
    <location>
        <begin position="662"/>
        <end position="758"/>
    </location>
</feature>
<dbReference type="CDD" id="cd04277">
    <property type="entry name" value="ZnMc_serralysin_like"/>
    <property type="match status" value="1"/>
</dbReference>
<name>A0A0M6ZTC6_9HYPH</name>
<dbReference type="NCBIfam" id="NF012211">
    <property type="entry name" value="tand_rpt_95"/>
    <property type="match status" value="2"/>
</dbReference>
<dbReference type="Pfam" id="PF00353">
    <property type="entry name" value="HemolysinCabind"/>
    <property type="match status" value="1"/>
</dbReference>
<keyword evidence="9" id="KW-0862">Zinc</keyword>
<dbReference type="Gene3D" id="2.150.10.10">
    <property type="entry name" value="Serralysin-like metalloprotease, C-terminal"/>
    <property type="match status" value="1"/>
</dbReference>
<dbReference type="Pfam" id="PF17963">
    <property type="entry name" value="Big_9"/>
    <property type="match status" value="2"/>
</dbReference>
<evidence type="ECO:0000256" key="3">
    <source>
        <dbReference type="ARBA" id="ARBA00009490"/>
    </source>
</evidence>
<dbReference type="Pfam" id="PF08548">
    <property type="entry name" value="Peptidase_M10_C"/>
    <property type="match status" value="1"/>
</dbReference>
<dbReference type="GO" id="GO:0031012">
    <property type="term" value="C:extracellular matrix"/>
    <property type="evidence" value="ECO:0007669"/>
    <property type="project" value="InterPro"/>
</dbReference>
<organism evidence="12 13">
    <name type="scientific">Roseibium album</name>
    <dbReference type="NCBI Taxonomy" id="311410"/>
    <lineage>
        <taxon>Bacteria</taxon>
        <taxon>Pseudomonadati</taxon>
        <taxon>Pseudomonadota</taxon>
        <taxon>Alphaproteobacteria</taxon>
        <taxon>Hyphomicrobiales</taxon>
        <taxon>Stappiaceae</taxon>
        <taxon>Roseibium</taxon>
    </lineage>
</organism>
<dbReference type="RefSeq" id="WP_055661739.1">
    <property type="nucleotide sequence ID" value="NZ_CXWC01000001.1"/>
</dbReference>
<evidence type="ECO:0000256" key="10">
    <source>
        <dbReference type="SAM" id="MobiDB-lite"/>
    </source>
</evidence>
<dbReference type="GO" id="GO:0005509">
    <property type="term" value="F:calcium ion binding"/>
    <property type="evidence" value="ECO:0007669"/>
    <property type="project" value="InterPro"/>
</dbReference>
<keyword evidence="7" id="KW-0677">Repeat</keyword>
<evidence type="ECO:0000256" key="1">
    <source>
        <dbReference type="ARBA" id="ARBA00001913"/>
    </source>
</evidence>
<dbReference type="EMBL" id="CXWC01000001">
    <property type="protein sequence ID" value="CTQ64764.1"/>
    <property type="molecule type" value="Genomic_DNA"/>
</dbReference>
<keyword evidence="13" id="KW-1185">Reference proteome</keyword>
<dbReference type="Pfam" id="PF17803">
    <property type="entry name" value="Cadherin_4"/>
    <property type="match status" value="4"/>
</dbReference>
<dbReference type="Pfam" id="PF00413">
    <property type="entry name" value="Peptidase_M10"/>
    <property type="match status" value="1"/>
</dbReference>
<evidence type="ECO:0000313" key="12">
    <source>
        <dbReference type="EMBL" id="CTQ64764.1"/>
    </source>
</evidence>
<evidence type="ECO:0000256" key="7">
    <source>
        <dbReference type="ARBA" id="ARBA00022737"/>
    </source>
</evidence>
<dbReference type="GO" id="GO:0008270">
    <property type="term" value="F:zinc ion binding"/>
    <property type="evidence" value="ECO:0007669"/>
    <property type="project" value="InterPro"/>
</dbReference>
<dbReference type="InterPro" id="IPR011049">
    <property type="entry name" value="Serralysin-like_metalloprot_C"/>
</dbReference>
<evidence type="ECO:0000256" key="4">
    <source>
        <dbReference type="ARBA" id="ARBA00022525"/>
    </source>
</evidence>
<dbReference type="PROSITE" id="PS50268">
    <property type="entry name" value="CADHERIN_2"/>
    <property type="match status" value="3"/>
</dbReference>
<keyword evidence="6" id="KW-0479">Metal-binding</keyword>
<dbReference type="STRING" id="311410.LA5095_03145"/>
<dbReference type="GO" id="GO:0004222">
    <property type="term" value="F:metalloendopeptidase activity"/>
    <property type="evidence" value="ECO:0007669"/>
    <property type="project" value="InterPro"/>
</dbReference>
<dbReference type="InterPro" id="IPR040853">
    <property type="entry name" value="RapA2_cadherin-like"/>
</dbReference>
<dbReference type="InterPro" id="IPR001343">
    <property type="entry name" value="Hemolysn_Ca-bd"/>
</dbReference>
<dbReference type="GO" id="GO:0006508">
    <property type="term" value="P:proteolysis"/>
    <property type="evidence" value="ECO:0007669"/>
    <property type="project" value="UniProtKB-KW"/>
</dbReference>
<feature type="region of interest" description="Disordered" evidence="10">
    <location>
        <begin position="69"/>
        <end position="169"/>
    </location>
</feature>
<evidence type="ECO:0000256" key="5">
    <source>
        <dbReference type="ARBA" id="ARBA00022670"/>
    </source>
</evidence>
<dbReference type="OrthoDB" id="7355596at2"/>
<evidence type="ECO:0000259" key="11">
    <source>
        <dbReference type="PROSITE" id="PS50268"/>
    </source>
</evidence>
<feature type="compositionally biased region" description="Acidic residues" evidence="10">
    <location>
        <begin position="82"/>
        <end position="93"/>
    </location>
</feature>
<dbReference type="Gene3D" id="3.40.390.10">
    <property type="entry name" value="Collagenase (Catalytic Domain)"/>
    <property type="match status" value="1"/>
</dbReference>
<gene>
    <name evidence="12" type="primary">prtA_1</name>
    <name evidence="12" type="ORF">LA5096_00514</name>
</gene>
<dbReference type="Proteomes" id="UP000049983">
    <property type="component" value="Unassembled WGS sequence"/>
</dbReference>
<proteinExistence type="inferred from homology"/>
<reference evidence="13" key="1">
    <citation type="submission" date="2015-07" db="EMBL/GenBank/DDBJ databases">
        <authorList>
            <person name="Rodrigo-Torres Lidia"/>
            <person name="Arahal R.David."/>
        </authorList>
    </citation>
    <scope>NUCLEOTIDE SEQUENCE [LARGE SCALE GENOMIC DNA]</scope>
    <source>
        <strain evidence="13">CECT 5096</strain>
    </source>
</reference>
<dbReference type="EC" id="3.4.24.40" evidence="12"/>
<evidence type="ECO:0000256" key="2">
    <source>
        <dbReference type="ARBA" id="ARBA00004613"/>
    </source>
</evidence>
<evidence type="ECO:0000313" key="13">
    <source>
        <dbReference type="Proteomes" id="UP000049983"/>
    </source>
</evidence>
<dbReference type="InterPro" id="IPR006026">
    <property type="entry name" value="Peptidase_Metallo"/>
</dbReference>
<dbReference type="SUPFAM" id="SSF55486">
    <property type="entry name" value="Metalloproteases ('zincins'), catalytic domain"/>
    <property type="match status" value="1"/>
</dbReference>
<accession>A0A0M6ZTC6</accession>
<dbReference type="SMART" id="SM00235">
    <property type="entry name" value="ZnMc"/>
    <property type="match status" value="1"/>
</dbReference>
<feature type="domain" description="Cadherin" evidence="11">
    <location>
        <begin position="865"/>
        <end position="986"/>
    </location>
</feature>
<dbReference type="InterPro" id="IPR034033">
    <property type="entry name" value="Serralysin-like"/>
</dbReference>
<dbReference type="InterPro" id="IPR024079">
    <property type="entry name" value="MetalloPept_cat_dom_sf"/>
</dbReference>
<evidence type="ECO:0000256" key="9">
    <source>
        <dbReference type="ARBA" id="ARBA00022833"/>
    </source>
</evidence>
<protein>
    <submittedName>
        <fullName evidence="12">Serralysin</fullName>
        <ecNumber evidence="12">3.4.24.40</ecNumber>
    </submittedName>
</protein>
<dbReference type="GO" id="GO:0005615">
    <property type="term" value="C:extracellular space"/>
    <property type="evidence" value="ECO:0007669"/>
    <property type="project" value="InterPro"/>
</dbReference>
<keyword evidence="4" id="KW-0964">Secreted</keyword>
<dbReference type="InterPro" id="IPR002126">
    <property type="entry name" value="Cadherin-like_dom"/>
</dbReference>
<feature type="domain" description="Cadherin" evidence="11">
    <location>
        <begin position="751"/>
        <end position="872"/>
    </location>
</feature>
<dbReference type="GO" id="GO:0016020">
    <property type="term" value="C:membrane"/>
    <property type="evidence" value="ECO:0007669"/>
    <property type="project" value="InterPro"/>
</dbReference>
<comment type="subcellular location">
    <subcellularLocation>
        <location evidence="2">Secreted</location>
    </subcellularLocation>
</comment>